<organism evidence="2">
    <name type="scientific">mine drainage metagenome</name>
    <dbReference type="NCBI Taxonomy" id="410659"/>
    <lineage>
        <taxon>unclassified sequences</taxon>
        <taxon>metagenomes</taxon>
        <taxon>ecological metagenomes</taxon>
    </lineage>
</organism>
<reference evidence="2" key="1">
    <citation type="submission" date="2016-10" db="EMBL/GenBank/DDBJ databases">
        <title>Sequence of Gallionella enrichment culture.</title>
        <authorList>
            <person name="Poehlein A."/>
            <person name="Muehling M."/>
            <person name="Daniel R."/>
        </authorList>
    </citation>
    <scope>NUCLEOTIDE SEQUENCE</scope>
</reference>
<gene>
    <name evidence="2" type="ORF">GALL_00770</name>
</gene>
<feature type="domain" description="MEKHLA" evidence="1">
    <location>
        <begin position="27"/>
        <end position="138"/>
    </location>
</feature>
<evidence type="ECO:0000313" key="2">
    <source>
        <dbReference type="EMBL" id="OIR19198.1"/>
    </source>
</evidence>
<protein>
    <submittedName>
        <fullName evidence="2">MEKHLA domain protein</fullName>
    </submittedName>
</protein>
<accession>A0A1J5U4H9</accession>
<evidence type="ECO:0000259" key="1">
    <source>
        <dbReference type="Pfam" id="PF08670"/>
    </source>
</evidence>
<name>A0A1J5U4H9_9ZZZZ</name>
<sequence length="141" mass="15361">MGVESAYSDASTPTLALPLQGGGDIVALRQALWNAPRAIVAHGTEDDPVFFYGNRLALQLFEMEFDEFARLPSRLSAEPLAQQARAKLLAKVAQQGYVDGYSGMRIARSGRRFMIADTTVWNLLDENGVQWGQAAAFVAQA</sequence>
<dbReference type="EMBL" id="MLJW01000001">
    <property type="protein sequence ID" value="OIR19198.1"/>
    <property type="molecule type" value="Genomic_DNA"/>
</dbReference>
<dbReference type="Pfam" id="PF08670">
    <property type="entry name" value="MEKHLA"/>
    <property type="match status" value="1"/>
</dbReference>
<dbReference type="InterPro" id="IPR013978">
    <property type="entry name" value="MEKHLA"/>
</dbReference>
<proteinExistence type="predicted"/>
<dbReference type="AlphaFoldDB" id="A0A1J5U4H9"/>
<comment type="caution">
    <text evidence="2">The sequence shown here is derived from an EMBL/GenBank/DDBJ whole genome shotgun (WGS) entry which is preliminary data.</text>
</comment>